<reference evidence="6" key="1">
    <citation type="submission" date="2021-01" db="EMBL/GenBank/DDBJ databases">
        <title>Modified the classification status of verrucomicrobia.</title>
        <authorList>
            <person name="Feng X."/>
        </authorList>
    </citation>
    <scope>NUCLEOTIDE SEQUENCE</scope>
    <source>
        <strain evidence="6">JCM 18052</strain>
    </source>
</reference>
<dbReference type="Pfam" id="PF00295">
    <property type="entry name" value="Glyco_hydro_28"/>
    <property type="match status" value="1"/>
</dbReference>
<dbReference type="PANTHER" id="PTHR31339:SF9">
    <property type="entry name" value="PLASMIN AND FIBRONECTIN-BINDING PROTEIN A"/>
    <property type="match status" value="1"/>
</dbReference>
<dbReference type="Gene3D" id="2.160.20.10">
    <property type="entry name" value="Single-stranded right-handed beta-helix, Pectin lyase-like"/>
    <property type="match status" value="1"/>
</dbReference>
<proteinExistence type="inferred from homology"/>
<dbReference type="SUPFAM" id="SSF51126">
    <property type="entry name" value="Pectin lyase-like"/>
    <property type="match status" value="1"/>
</dbReference>
<dbReference type="Proteomes" id="UP000600139">
    <property type="component" value="Unassembled WGS sequence"/>
</dbReference>
<accession>A0A934R3S9</accession>
<dbReference type="InterPro" id="IPR012334">
    <property type="entry name" value="Pectin_lyas_fold"/>
</dbReference>
<gene>
    <name evidence="6" type="ORF">JIN84_04945</name>
</gene>
<dbReference type="GO" id="GO:0004650">
    <property type="term" value="F:polygalacturonase activity"/>
    <property type="evidence" value="ECO:0007669"/>
    <property type="project" value="InterPro"/>
</dbReference>
<evidence type="ECO:0000256" key="3">
    <source>
        <dbReference type="ARBA" id="ARBA00023295"/>
    </source>
</evidence>
<dbReference type="RefSeq" id="WP_200349898.1">
    <property type="nucleotide sequence ID" value="NZ_BAABHZ010000010.1"/>
</dbReference>
<keyword evidence="5" id="KW-0732">Signal</keyword>
<keyword evidence="7" id="KW-1185">Reference proteome</keyword>
<dbReference type="AlphaFoldDB" id="A0A934R3S9"/>
<evidence type="ECO:0000313" key="6">
    <source>
        <dbReference type="EMBL" id="MBK1814950.1"/>
    </source>
</evidence>
<evidence type="ECO:0000256" key="2">
    <source>
        <dbReference type="ARBA" id="ARBA00022801"/>
    </source>
</evidence>
<organism evidence="6 7">
    <name type="scientific">Luteolibacter yonseiensis</name>
    <dbReference type="NCBI Taxonomy" id="1144680"/>
    <lineage>
        <taxon>Bacteria</taxon>
        <taxon>Pseudomonadati</taxon>
        <taxon>Verrucomicrobiota</taxon>
        <taxon>Verrucomicrobiia</taxon>
        <taxon>Verrucomicrobiales</taxon>
        <taxon>Verrucomicrobiaceae</taxon>
        <taxon>Luteolibacter</taxon>
    </lineage>
</organism>
<dbReference type="InterPro" id="IPR000743">
    <property type="entry name" value="Glyco_hydro_28"/>
</dbReference>
<comment type="similarity">
    <text evidence="1 4">Belongs to the glycosyl hydrolase 28 family.</text>
</comment>
<dbReference type="GO" id="GO:0005975">
    <property type="term" value="P:carbohydrate metabolic process"/>
    <property type="evidence" value="ECO:0007669"/>
    <property type="project" value="InterPro"/>
</dbReference>
<feature type="signal peptide" evidence="5">
    <location>
        <begin position="1"/>
        <end position="20"/>
    </location>
</feature>
<feature type="chain" id="PRO_5036828416" evidence="5">
    <location>
        <begin position="21"/>
        <end position="467"/>
    </location>
</feature>
<evidence type="ECO:0000256" key="4">
    <source>
        <dbReference type="RuleBase" id="RU361169"/>
    </source>
</evidence>
<dbReference type="InterPro" id="IPR011050">
    <property type="entry name" value="Pectin_lyase_fold/virulence"/>
</dbReference>
<dbReference type="PANTHER" id="PTHR31339">
    <property type="entry name" value="PECTIN LYASE-RELATED"/>
    <property type="match status" value="1"/>
</dbReference>
<sequence>MIPSFVRALSLVLILSPLHAEPVTIRHEEISVKAAFPMPVIKVPVFPKKDFVVTEYGAKESGDCSSSIEQAIAACHEAGGGRVVIPEGKWLTGKVHFRSNVNLHLEKGATLLFSDDPADYLPAVQSSWEGFECFNYSPLIYAFDCENVAITGGGKIEAEMGTWKEWSGRPPAHMEALKKLYTMASTNVPVIERQMAVGENHLRPQFIQFNRCRNVLIEDITIRNSPFWTIHLLLCDSVVVRGLDIHAHGHNNDGIDPEMTRNLLVENCRFDQGDDAIAIKSGSNQDGWRLGVPTENIVIRGCTVIEGHQLVAIGSELSAGIRNVHVRDCRFVNEKYQPMNLLFIKTNHRRGGFVENIHMENIEAGRVRQSVLGIETDVLYQWKNLVPTYEERITKISGIHVSNIKVAETGIPFRIEGDKREPVTDVTLDGISIGRARGKKNDYVNAKDVKETNVRIGELVAGDKKKK</sequence>
<evidence type="ECO:0000256" key="1">
    <source>
        <dbReference type="ARBA" id="ARBA00008834"/>
    </source>
</evidence>
<dbReference type="InterPro" id="IPR051801">
    <property type="entry name" value="GH28_Enzymes"/>
</dbReference>
<keyword evidence="3 4" id="KW-0326">Glycosidase</keyword>
<protein>
    <submittedName>
        <fullName evidence="6">Glycoside hydrolase family 28 protein</fullName>
    </submittedName>
</protein>
<evidence type="ECO:0000256" key="5">
    <source>
        <dbReference type="SAM" id="SignalP"/>
    </source>
</evidence>
<name>A0A934R3S9_9BACT</name>
<dbReference type="EMBL" id="JAENIK010000004">
    <property type="protein sequence ID" value="MBK1814950.1"/>
    <property type="molecule type" value="Genomic_DNA"/>
</dbReference>
<evidence type="ECO:0000313" key="7">
    <source>
        <dbReference type="Proteomes" id="UP000600139"/>
    </source>
</evidence>
<comment type="caution">
    <text evidence="6">The sequence shown here is derived from an EMBL/GenBank/DDBJ whole genome shotgun (WGS) entry which is preliminary data.</text>
</comment>
<keyword evidence="2 4" id="KW-0378">Hydrolase</keyword>